<dbReference type="RefSeq" id="WP_060585332.1">
    <property type="nucleotide sequence ID" value="NZ_CP013067.1"/>
</dbReference>
<gene>
    <name evidence="3" type="ORF">WL1483_790</name>
</gene>
<reference evidence="3 4" key="2">
    <citation type="journal article" date="2016" name="Genome Announc.">
        <title>Complete Genome Sequence of the Highly Virulent Aeromonas schubertii Strain WL1483, Isolated from Diseased Snakehead Fish (Channa argus) in China.</title>
        <authorList>
            <person name="Liu L."/>
            <person name="Li N."/>
            <person name="Zhang D."/>
            <person name="Fu X."/>
            <person name="Shi C."/>
            <person name="Lin Q."/>
            <person name="Hao G."/>
        </authorList>
    </citation>
    <scope>NUCLEOTIDE SEQUENCE [LARGE SCALE GENOMIC DNA]</scope>
    <source>
        <strain evidence="3 4">WL1483</strain>
    </source>
</reference>
<dbReference type="PANTHER" id="PTHR30041:SF8">
    <property type="entry name" value="PROTEIN YFFB"/>
    <property type="match status" value="1"/>
</dbReference>
<evidence type="ECO:0008006" key="5">
    <source>
        <dbReference type="Google" id="ProtNLM"/>
    </source>
</evidence>
<dbReference type="CDD" id="cd03035">
    <property type="entry name" value="ArsC_Yffb"/>
    <property type="match status" value="1"/>
</dbReference>
<dbReference type="PATRIC" id="fig|652.5.peg.1643"/>
<dbReference type="AlphaFoldDB" id="A0A0S2SEV8"/>
<dbReference type="SUPFAM" id="SSF52833">
    <property type="entry name" value="Thioredoxin-like"/>
    <property type="match status" value="1"/>
</dbReference>
<sequence>MQVVMYGIKNCDTIKKARKWLEAVGIDYRFHDVRADGLDEAALDGWLDTLGWEALLNTRGTTFRALPDDQKVDLDRERARALMLAQPAMIKRPVLQLGDAFHLGFKAEQYQTLFHTQG</sequence>
<name>A0A0S2SEV8_9GAMM</name>
<dbReference type="Gene3D" id="3.40.30.10">
    <property type="entry name" value="Glutaredoxin"/>
    <property type="match status" value="1"/>
</dbReference>
<dbReference type="InterPro" id="IPR006504">
    <property type="entry name" value="Tscrpt_reg_Spx/MgsR"/>
</dbReference>
<accession>A0A0S2SEV8</accession>
<dbReference type="InterPro" id="IPR006660">
    <property type="entry name" value="Arsenate_reductase-like"/>
</dbReference>
<organism evidence="3 4">
    <name type="scientific">Aeromonas schubertii</name>
    <dbReference type="NCBI Taxonomy" id="652"/>
    <lineage>
        <taxon>Bacteria</taxon>
        <taxon>Pseudomonadati</taxon>
        <taxon>Pseudomonadota</taxon>
        <taxon>Gammaproteobacteria</taxon>
        <taxon>Aeromonadales</taxon>
        <taxon>Aeromonadaceae</taxon>
        <taxon>Aeromonas</taxon>
    </lineage>
</organism>
<dbReference type="PROSITE" id="PS51353">
    <property type="entry name" value="ARSC"/>
    <property type="match status" value="1"/>
</dbReference>
<dbReference type="NCBIfam" id="TIGR01617">
    <property type="entry name" value="arsC_related"/>
    <property type="match status" value="1"/>
</dbReference>
<evidence type="ECO:0000256" key="1">
    <source>
        <dbReference type="ARBA" id="ARBA00007198"/>
    </source>
</evidence>
<reference evidence="4" key="1">
    <citation type="submission" date="2015-10" db="EMBL/GenBank/DDBJ databases">
        <title>Complete Genome Sequence of Aeromonas schubertii strain WL1483.</title>
        <authorList>
            <person name="Liu L."/>
        </authorList>
    </citation>
    <scope>NUCLEOTIDE SEQUENCE [LARGE SCALE GENOMIC DNA]</scope>
    <source>
        <strain evidence="4">WL1483</strain>
    </source>
</reference>
<protein>
    <recommendedName>
        <fullName evidence="5">Arsenate reductase</fullName>
    </recommendedName>
</protein>
<evidence type="ECO:0000313" key="4">
    <source>
        <dbReference type="Proteomes" id="UP000058114"/>
    </source>
</evidence>
<comment type="similarity">
    <text evidence="1 2">Belongs to the ArsC family.</text>
</comment>
<dbReference type="Pfam" id="PF03960">
    <property type="entry name" value="ArsC"/>
    <property type="match status" value="1"/>
</dbReference>
<proteinExistence type="inferred from homology"/>
<dbReference type="PANTHER" id="PTHR30041">
    <property type="entry name" value="ARSENATE REDUCTASE"/>
    <property type="match status" value="1"/>
</dbReference>
<dbReference type="Proteomes" id="UP000058114">
    <property type="component" value="Chromosome"/>
</dbReference>
<dbReference type="EMBL" id="CP013067">
    <property type="protein sequence ID" value="ALP40209.1"/>
    <property type="molecule type" value="Genomic_DNA"/>
</dbReference>
<dbReference type="KEGG" id="asr:WL1483_790"/>
<dbReference type="InterPro" id="IPR036249">
    <property type="entry name" value="Thioredoxin-like_sf"/>
</dbReference>
<evidence type="ECO:0000313" key="3">
    <source>
        <dbReference type="EMBL" id="ALP40209.1"/>
    </source>
</evidence>
<dbReference type="NCBIfam" id="NF008107">
    <property type="entry name" value="PRK10853.1"/>
    <property type="match status" value="1"/>
</dbReference>
<evidence type="ECO:0000256" key="2">
    <source>
        <dbReference type="PROSITE-ProRule" id="PRU01282"/>
    </source>
</evidence>